<dbReference type="GO" id="GO:0016020">
    <property type="term" value="C:membrane"/>
    <property type="evidence" value="ECO:0007669"/>
    <property type="project" value="InterPro"/>
</dbReference>
<keyword evidence="3" id="KW-1133">Transmembrane helix</keyword>
<feature type="region of interest" description="Disordered" evidence="2">
    <location>
        <begin position="743"/>
        <end position="782"/>
    </location>
</feature>
<dbReference type="Proteomes" id="UP001295423">
    <property type="component" value="Unassembled WGS sequence"/>
</dbReference>
<keyword evidence="3" id="KW-0812">Transmembrane</keyword>
<keyword evidence="3" id="KW-0472">Membrane</keyword>
<evidence type="ECO:0000256" key="2">
    <source>
        <dbReference type="SAM" id="MobiDB-lite"/>
    </source>
</evidence>
<evidence type="ECO:0000256" key="3">
    <source>
        <dbReference type="SAM" id="Phobius"/>
    </source>
</evidence>
<feature type="compositionally biased region" description="Acidic residues" evidence="2">
    <location>
        <begin position="745"/>
        <end position="758"/>
    </location>
</feature>
<feature type="transmembrane region" description="Helical" evidence="3">
    <location>
        <begin position="379"/>
        <end position="405"/>
    </location>
</feature>
<accession>A0AAD2FL43</accession>
<feature type="transmembrane region" description="Helical" evidence="3">
    <location>
        <begin position="521"/>
        <end position="540"/>
    </location>
</feature>
<keyword evidence="5" id="KW-1185">Reference proteome</keyword>
<dbReference type="PANTHER" id="PTHR11206">
    <property type="entry name" value="MULTIDRUG RESISTANCE PROTEIN"/>
    <property type="match status" value="1"/>
</dbReference>
<feature type="region of interest" description="Disordered" evidence="2">
    <location>
        <begin position="95"/>
        <end position="140"/>
    </location>
</feature>
<organism evidence="4 5">
    <name type="scientific">Cylindrotheca closterium</name>
    <dbReference type="NCBI Taxonomy" id="2856"/>
    <lineage>
        <taxon>Eukaryota</taxon>
        <taxon>Sar</taxon>
        <taxon>Stramenopiles</taxon>
        <taxon>Ochrophyta</taxon>
        <taxon>Bacillariophyta</taxon>
        <taxon>Bacillariophyceae</taxon>
        <taxon>Bacillariophycidae</taxon>
        <taxon>Bacillariales</taxon>
        <taxon>Bacillariaceae</taxon>
        <taxon>Cylindrotheca</taxon>
    </lineage>
</organism>
<evidence type="ECO:0000313" key="4">
    <source>
        <dbReference type="EMBL" id="CAJ1946124.1"/>
    </source>
</evidence>
<reference evidence="4" key="1">
    <citation type="submission" date="2023-08" db="EMBL/GenBank/DDBJ databases">
        <authorList>
            <person name="Audoor S."/>
            <person name="Bilcke G."/>
        </authorList>
    </citation>
    <scope>NUCLEOTIDE SEQUENCE</scope>
</reference>
<evidence type="ECO:0000313" key="5">
    <source>
        <dbReference type="Proteomes" id="UP001295423"/>
    </source>
</evidence>
<proteinExistence type="inferred from homology"/>
<dbReference type="Pfam" id="PF01554">
    <property type="entry name" value="MatE"/>
    <property type="match status" value="1"/>
</dbReference>
<feature type="compositionally biased region" description="Low complexity" evidence="2">
    <location>
        <begin position="100"/>
        <end position="121"/>
    </location>
</feature>
<feature type="transmembrane region" description="Helical" evidence="3">
    <location>
        <begin position="677"/>
        <end position="697"/>
    </location>
</feature>
<dbReference type="AlphaFoldDB" id="A0AAD2FL43"/>
<feature type="transmembrane region" description="Helical" evidence="3">
    <location>
        <begin position="605"/>
        <end position="624"/>
    </location>
</feature>
<feature type="transmembrane region" description="Helical" evidence="3">
    <location>
        <begin position="644"/>
        <end position="665"/>
    </location>
</feature>
<dbReference type="EMBL" id="CAKOGP040001602">
    <property type="protein sequence ID" value="CAJ1946124.1"/>
    <property type="molecule type" value="Genomic_DNA"/>
</dbReference>
<gene>
    <name evidence="4" type="ORF">CYCCA115_LOCUS10265</name>
</gene>
<feature type="compositionally biased region" description="Basic and acidic residues" evidence="2">
    <location>
        <begin position="20"/>
        <end position="40"/>
    </location>
</feature>
<name>A0AAD2FL43_9STRA</name>
<dbReference type="InterPro" id="IPR002528">
    <property type="entry name" value="MATE_fam"/>
</dbReference>
<evidence type="ECO:0000256" key="1">
    <source>
        <dbReference type="ARBA" id="ARBA00010199"/>
    </source>
</evidence>
<feature type="transmembrane region" description="Helical" evidence="3">
    <location>
        <begin position="703"/>
        <end position="724"/>
    </location>
</feature>
<comment type="similarity">
    <text evidence="1">Belongs to the multi antimicrobial extrusion (MATE) (TC 2.A.66.1) family.</text>
</comment>
<protein>
    <submittedName>
        <fullName evidence="4">Uncharacterized protein</fullName>
    </submittedName>
</protein>
<comment type="caution">
    <text evidence="4">The sequence shown here is derived from an EMBL/GenBank/DDBJ whole genome shotgun (WGS) entry which is preliminary data.</text>
</comment>
<dbReference type="GO" id="GO:0015297">
    <property type="term" value="F:antiporter activity"/>
    <property type="evidence" value="ECO:0007669"/>
    <property type="project" value="InterPro"/>
</dbReference>
<feature type="compositionally biased region" description="Low complexity" evidence="2">
    <location>
        <begin position="759"/>
        <end position="770"/>
    </location>
</feature>
<feature type="transmembrane region" description="Helical" evidence="3">
    <location>
        <begin position="480"/>
        <end position="501"/>
    </location>
</feature>
<sequence length="782" mass="85800">MTRKAGLQHLDAANSSCDAEDQRKCASPAEHNKVVEDRSEAQSVSSKIRLRMPSRESSFNSQSKNGGIAILLRVAEAEYPDSDPDFKSRLAASAMRTNGNRPSSRVSNNPSSSAPSAATTSKLNVRRSSRRPPSGIFDVGGRRWRHRRPIGRADVIRNAIYSEAGSVLSSKERTVTSGQKRPGLSDVASSVLEEENPNVLPGFVNRTGFNQQQRFRVGGYSVASSRSVMSSIVDDITPNDAADADDPGRGNIFLQVHHQQEKKRNSQMLDRRSSSWFLSMLDLAKPTDESRRVLQTAVPLSIGATSEAVFRLVTASFISQYLGAESMIAYLLVMLFVRLTSEELSGAVVDALSSFIESSLFSRDENAAFMSGQYMQTAIILQLILGIPLLAAWTMSMNTVVGWLVQSASIASIAEEYTRIAVFGYVFQSVSRSFTAVFHICGHEHFESVIDFVASTLQMIAIACVVALKRNSNLTTVAHIQVLVGFCACVAKLGYPIFKGWEKPFRGGFVRNFALLQNPMMFWYLLRAVFPLLIGTVLEYGEWEVLTIVLRYLGPAEVATWCLLGAVWDVLEAFTEGIGEAAATQVAFLLAAAQPKRARKLSFSILYLGLVQSLLITSGLFMSGRRLAMLLTTDNTMQHMVNDAMTLLGFANVAMSFSQVGWSLIGAQGRFRLATSVMFFSRWLVTIPVALVTIFVFFLDLSSIGGCLIVGYSTASCVLTFIVIRSDWDRLANLLQQMNNPSEKEDLDFEFDDSDDSSDGFGDMNSNNSDEQANEAAQQTAG</sequence>
<dbReference type="GO" id="GO:0042910">
    <property type="term" value="F:xenobiotic transmembrane transporter activity"/>
    <property type="evidence" value="ECO:0007669"/>
    <property type="project" value="InterPro"/>
</dbReference>
<feature type="region of interest" description="Disordered" evidence="2">
    <location>
        <begin position="1"/>
        <end position="63"/>
    </location>
</feature>